<reference evidence="2" key="1">
    <citation type="submission" date="2022-11" db="UniProtKB">
        <authorList>
            <consortium name="WormBaseParasite"/>
        </authorList>
    </citation>
    <scope>IDENTIFICATION</scope>
</reference>
<evidence type="ECO:0000313" key="1">
    <source>
        <dbReference type="Proteomes" id="UP000887576"/>
    </source>
</evidence>
<protein>
    <submittedName>
        <fullName evidence="2">Uncharacterized protein</fullName>
    </submittedName>
</protein>
<sequence length="51" mass="5388">VSNNRKIVLDKVSGLAIMGGSAAGKTTLLNVFVNIDQDNIERTGQMLVNGD</sequence>
<proteinExistence type="predicted"/>
<accession>A0AC34RCS3</accession>
<dbReference type="WBParaSite" id="JU765_v2.g5564.t1">
    <property type="protein sequence ID" value="JU765_v2.g5564.t1"/>
    <property type="gene ID" value="JU765_v2.g5564"/>
</dbReference>
<name>A0AC34RCS3_9BILA</name>
<organism evidence="1 2">
    <name type="scientific">Panagrolaimus sp. JU765</name>
    <dbReference type="NCBI Taxonomy" id="591449"/>
    <lineage>
        <taxon>Eukaryota</taxon>
        <taxon>Metazoa</taxon>
        <taxon>Ecdysozoa</taxon>
        <taxon>Nematoda</taxon>
        <taxon>Chromadorea</taxon>
        <taxon>Rhabditida</taxon>
        <taxon>Tylenchina</taxon>
        <taxon>Panagrolaimomorpha</taxon>
        <taxon>Panagrolaimoidea</taxon>
        <taxon>Panagrolaimidae</taxon>
        <taxon>Panagrolaimus</taxon>
    </lineage>
</organism>
<evidence type="ECO:0000313" key="2">
    <source>
        <dbReference type="WBParaSite" id="JU765_v2.g5564.t1"/>
    </source>
</evidence>
<dbReference type="Proteomes" id="UP000887576">
    <property type="component" value="Unplaced"/>
</dbReference>